<proteinExistence type="predicted"/>
<evidence type="ECO:0000313" key="3">
    <source>
        <dbReference type="Proteomes" id="UP000037020"/>
    </source>
</evidence>
<evidence type="ECO:0000313" key="2">
    <source>
        <dbReference type="EMBL" id="KOG85222.1"/>
    </source>
</evidence>
<feature type="region of interest" description="Disordered" evidence="1">
    <location>
        <begin position="1"/>
        <end position="35"/>
    </location>
</feature>
<organism evidence="2 3">
    <name type="scientific">Streptomyces varsoviensis</name>
    <dbReference type="NCBI Taxonomy" id="67373"/>
    <lineage>
        <taxon>Bacteria</taxon>
        <taxon>Bacillati</taxon>
        <taxon>Actinomycetota</taxon>
        <taxon>Actinomycetes</taxon>
        <taxon>Kitasatosporales</taxon>
        <taxon>Streptomycetaceae</taxon>
        <taxon>Streptomyces</taxon>
    </lineage>
</organism>
<accession>A0ABR5IVQ7</accession>
<comment type="caution">
    <text evidence="2">The sequence shown here is derived from an EMBL/GenBank/DDBJ whole genome shotgun (WGS) entry which is preliminary data.</text>
</comment>
<dbReference type="Proteomes" id="UP000037020">
    <property type="component" value="Unassembled WGS sequence"/>
</dbReference>
<name>A0ABR5IVQ7_9ACTN</name>
<evidence type="ECO:0000256" key="1">
    <source>
        <dbReference type="SAM" id="MobiDB-lite"/>
    </source>
</evidence>
<feature type="compositionally biased region" description="Basic residues" evidence="1">
    <location>
        <begin position="15"/>
        <end position="35"/>
    </location>
</feature>
<keyword evidence="3" id="KW-1185">Reference proteome</keyword>
<evidence type="ECO:0008006" key="4">
    <source>
        <dbReference type="Google" id="ProtNLM"/>
    </source>
</evidence>
<protein>
    <recommendedName>
        <fullName evidence="4">Histidine kinase</fullName>
    </recommendedName>
</protein>
<dbReference type="EMBL" id="LGUT01003572">
    <property type="protein sequence ID" value="KOG85222.1"/>
    <property type="molecule type" value="Genomic_DNA"/>
</dbReference>
<reference evidence="2 3" key="1">
    <citation type="submission" date="2015-07" db="EMBL/GenBank/DDBJ databases">
        <authorList>
            <person name="Ju K.-S."/>
            <person name="Doroghazi J.R."/>
            <person name="Metcalf W.W."/>
        </authorList>
    </citation>
    <scope>NUCLEOTIDE SEQUENCE [LARGE SCALE GENOMIC DNA]</scope>
    <source>
        <strain evidence="2 3">NRRL B-3589</strain>
    </source>
</reference>
<gene>
    <name evidence="2" type="ORF">ADK38_37890</name>
</gene>
<sequence length="107" mass="12029">MKLRRFHRSGSAAARRSRPPARRNRRNHPNRRPRRTWSLRTRLVVSAVLLVAVVCAVIATVTTIALRTSLYDQLDARLAEVAGRAAGPPRHIGEPVFITDESLHFVS</sequence>
<feature type="non-terminal residue" evidence="2">
    <location>
        <position position="107"/>
    </location>
</feature>